<evidence type="ECO:0000256" key="1">
    <source>
        <dbReference type="ARBA" id="ARBA00004141"/>
    </source>
</evidence>
<proteinExistence type="predicted"/>
<dbReference type="PANTHER" id="PTHR21041">
    <property type="entry name" value="DENDRITIC CELL-SPECIFIC TRANSMEMBRANE PROTEIN"/>
    <property type="match status" value="1"/>
</dbReference>
<feature type="transmembrane region" description="Helical" evidence="5">
    <location>
        <begin position="510"/>
        <end position="531"/>
    </location>
</feature>
<evidence type="ECO:0000256" key="4">
    <source>
        <dbReference type="ARBA" id="ARBA00023136"/>
    </source>
</evidence>
<dbReference type="KEGG" id="cqu:CpipJ_CPIJ003932"/>
<keyword evidence="4 5" id="KW-0472">Membrane</keyword>
<dbReference type="EMBL" id="DS231873">
    <property type="protein sequence ID" value="EDS41575.1"/>
    <property type="molecule type" value="Genomic_DNA"/>
</dbReference>
<organism>
    <name type="scientific">Culex quinquefasciatus</name>
    <name type="common">Southern house mosquito</name>
    <name type="synonym">Culex pungens</name>
    <dbReference type="NCBI Taxonomy" id="7176"/>
    <lineage>
        <taxon>Eukaryota</taxon>
        <taxon>Metazoa</taxon>
        <taxon>Ecdysozoa</taxon>
        <taxon>Arthropoda</taxon>
        <taxon>Hexapoda</taxon>
        <taxon>Insecta</taxon>
        <taxon>Pterygota</taxon>
        <taxon>Neoptera</taxon>
        <taxon>Endopterygota</taxon>
        <taxon>Diptera</taxon>
        <taxon>Nematocera</taxon>
        <taxon>Culicoidea</taxon>
        <taxon>Culicidae</taxon>
        <taxon>Culicinae</taxon>
        <taxon>Culicini</taxon>
        <taxon>Culex</taxon>
        <taxon>Culex</taxon>
    </lineage>
</organism>
<dbReference type="InterPro" id="IPR051856">
    <property type="entry name" value="CSR-E3_Ligase_Protein"/>
</dbReference>
<gene>
    <name evidence="9" type="primary">6035606</name>
    <name evidence="8" type="ORF">CpipJ_CPIJ003932</name>
</gene>
<reference evidence="8" key="1">
    <citation type="submission" date="2007-03" db="EMBL/GenBank/DDBJ databases">
        <title>Annotation of Culex pipiens quinquefasciatus.</title>
        <authorList>
            <consortium name="The Broad Institute Genome Sequencing Platform"/>
            <person name="Atkinson P.W."/>
            <person name="Hemingway J."/>
            <person name="Christensen B.M."/>
            <person name="Higgs S."/>
            <person name="Kodira C."/>
            <person name="Hannick L."/>
            <person name="Megy K."/>
            <person name="O'Leary S."/>
            <person name="Pearson M."/>
            <person name="Haas B.J."/>
            <person name="Mauceli E."/>
            <person name="Wortman J.R."/>
            <person name="Lee N.H."/>
            <person name="Guigo R."/>
            <person name="Stanke M."/>
            <person name="Alvarado L."/>
            <person name="Amedeo P."/>
            <person name="Antoine C.H."/>
            <person name="Arensburger P."/>
            <person name="Bidwell S.L."/>
            <person name="Crawford M."/>
            <person name="Camaro F."/>
            <person name="Devon K."/>
            <person name="Engels R."/>
            <person name="Hammond M."/>
            <person name="Howarth C."/>
            <person name="Koehrsen M."/>
            <person name="Lawson D."/>
            <person name="Montgomery P."/>
            <person name="Nene V."/>
            <person name="Nusbaum C."/>
            <person name="Puiu D."/>
            <person name="Romero-Severson J."/>
            <person name="Severson D.W."/>
            <person name="Shumway M."/>
            <person name="Sisk P."/>
            <person name="Stolte C."/>
            <person name="Zeng Q."/>
            <person name="Eisenstadt E."/>
            <person name="Fraser-Liggett C."/>
            <person name="Strausberg R."/>
            <person name="Galagan J."/>
            <person name="Birren B."/>
            <person name="Collins F.H."/>
        </authorList>
    </citation>
    <scope>NUCLEOTIDE SEQUENCE [LARGE SCALE GENOMIC DNA]</scope>
    <source>
        <strain evidence="8">JHB</strain>
    </source>
</reference>
<dbReference type="OrthoDB" id="6598372at2759"/>
<evidence type="ECO:0000256" key="3">
    <source>
        <dbReference type="ARBA" id="ARBA00022989"/>
    </source>
</evidence>
<dbReference type="eggNOG" id="KOG3726">
    <property type="taxonomic scope" value="Eukaryota"/>
</dbReference>
<evidence type="ECO:0000256" key="2">
    <source>
        <dbReference type="ARBA" id="ARBA00022692"/>
    </source>
</evidence>
<accession>B0WAM1</accession>
<dbReference type="InterPro" id="IPR012858">
    <property type="entry name" value="DC_STAMP-like"/>
</dbReference>
<evidence type="ECO:0000256" key="5">
    <source>
        <dbReference type="SAM" id="Phobius"/>
    </source>
</evidence>
<evidence type="ECO:0000313" key="10">
    <source>
        <dbReference type="Proteomes" id="UP000002320"/>
    </source>
</evidence>
<keyword evidence="2 5" id="KW-0812">Transmembrane</keyword>
<dbReference type="OMA" id="EHEVRFN"/>
<dbReference type="Pfam" id="PF26037">
    <property type="entry name" value="zf-RING_DCST1_C"/>
    <property type="match status" value="1"/>
</dbReference>
<comment type="subcellular location">
    <subcellularLocation>
        <location evidence="1">Membrane</location>
        <topology evidence="1">Multi-pass membrane protein</topology>
    </subcellularLocation>
</comment>
<sequence>MLQPTTDRPMGCFAVLRIKVRFHAWLLDESLSTKPLLRCVLCPMRRCAFPRLGCALSTQFRCFSLLCLVAFLGKAGRGLLKAVVFSCVLTGPINNICLNAGEVVRLFTCSAVLIYNLNLARVDLMTKPFQVALNISKDHFIREEFEVLTNITEPIKLEVEGVVDGRMKRETAADYRESYKRKLDARCRAQLDHVLKRCKEALKEVYDECHRVLPILVRSMLCWPLKIDNICSTEQLFGKRQNVCSPERVVYSRFGEDYMNLKRSERSFVEDLMQVQITFEIFDKEHHEGYLWVILVICLLFGMLTFSLSRQAQETSRVVVLQFEQEKEKIDLTVFVLEKMFAFVFIRVIVRAMVYHQNYLKKIDFQNHYIGKHFLRIDSRRKQAGKVGVLPLRYLESPHYVDLHLVECSRTELKSILSYSISLIFMIIAVTFFLLVDNVFYKTLNIVAKNAQVEFEQQGYHDVNITVIGSGLIAKMLRLSLEGFETQARLNTTSSIDQCLPNPSKLSSWIIVKIYLLFLAIVILTCYEAIINRLRRFICARFYPKREKQRVLYLYNQLLRRRKGYFKLLLDRMLQTLRRRKYSARLDFLNRLVFYYPTCFLWIKLLHRKSCSICEVKKPKRFHDCISYKCFLTYCDECWHDLGETCPICAEDSNLAHENCAPDH</sequence>
<dbReference type="InterPro" id="IPR058842">
    <property type="entry name" value="DCST1_C"/>
</dbReference>
<feature type="transmembrane region" description="Helical" evidence="5">
    <location>
        <begin position="416"/>
        <end position="436"/>
    </location>
</feature>
<dbReference type="FunCoup" id="B0WAM1">
    <property type="interactions" value="1"/>
</dbReference>
<evidence type="ECO:0000259" key="6">
    <source>
        <dbReference type="Pfam" id="PF07782"/>
    </source>
</evidence>
<dbReference type="AlphaFoldDB" id="B0WAM1"/>
<evidence type="ECO:0000259" key="7">
    <source>
        <dbReference type="Pfam" id="PF26037"/>
    </source>
</evidence>
<keyword evidence="10" id="KW-1185">Reference proteome</keyword>
<dbReference type="InParanoid" id="B0WAM1"/>
<feature type="domain" description="Dendritic cell-specific transmembrane protein-like" evidence="6">
    <location>
        <begin position="365"/>
        <end position="555"/>
    </location>
</feature>
<feature type="transmembrane region" description="Helical" evidence="5">
    <location>
        <begin position="289"/>
        <end position="308"/>
    </location>
</feature>
<keyword evidence="3 5" id="KW-1133">Transmembrane helix</keyword>
<evidence type="ECO:0000313" key="8">
    <source>
        <dbReference type="EMBL" id="EDS41575.1"/>
    </source>
</evidence>
<dbReference type="VEuPathDB" id="VectorBase:CPIJ003932"/>
<evidence type="ECO:0000313" key="9">
    <source>
        <dbReference type="EnsemblMetazoa" id="CPIJ003932-PA"/>
    </source>
</evidence>
<protein>
    <submittedName>
        <fullName evidence="8 9">Uncharacterized protein</fullName>
    </submittedName>
</protein>
<dbReference type="GO" id="GO:0016020">
    <property type="term" value="C:membrane"/>
    <property type="evidence" value="ECO:0007669"/>
    <property type="project" value="UniProtKB-SubCell"/>
</dbReference>
<reference evidence="9" key="2">
    <citation type="submission" date="2020-05" db="UniProtKB">
        <authorList>
            <consortium name="EnsemblMetazoa"/>
        </authorList>
    </citation>
    <scope>IDENTIFICATION</scope>
    <source>
        <strain evidence="9">JHB</strain>
    </source>
</reference>
<dbReference type="PANTHER" id="PTHR21041:SF17">
    <property type="entry name" value="E3 UBIQUITIN-PROTEIN LIGASE DCST1"/>
    <property type="match status" value="1"/>
</dbReference>
<dbReference type="EnsemblMetazoa" id="CPIJ003932-RA">
    <property type="protein sequence ID" value="CPIJ003932-PA"/>
    <property type="gene ID" value="CPIJ003932"/>
</dbReference>
<dbReference type="Pfam" id="PF07782">
    <property type="entry name" value="DC_STAMP"/>
    <property type="match status" value="1"/>
</dbReference>
<dbReference type="HOGENOM" id="CLU_015030_1_1_1"/>
<dbReference type="Proteomes" id="UP000002320">
    <property type="component" value="Unassembled WGS sequence"/>
</dbReference>
<feature type="domain" description="E3 ubiquitin-protein ligase DCST1-like C-terminal" evidence="7">
    <location>
        <begin position="609"/>
        <end position="651"/>
    </location>
</feature>
<dbReference type="VEuPathDB" id="VectorBase:CQUJHB012937"/>
<name>B0WAM1_CULQU</name>
<dbReference type="STRING" id="7176.B0WAM1"/>